<dbReference type="GO" id="GO:0009094">
    <property type="term" value="P:L-phenylalanine biosynthetic process"/>
    <property type="evidence" value="ECO:0007669"/>
    <property type="project" value="UniProtKB-KW"/>
</dbReference>
<comment type="pathway">
    <text evidence="5">Amino-acid biosynthesis.</text>
</comment>
<dbReference type="EMBL" id="NEXJ01000100">
    <property type="protein sequence ID" value="PSN89998.1"/>
    <property type="molecule type" value="Genomic_DNA"/>
</dbReference>
<dbReference type="GO" id="GO:0005737">
    <property type="term" value="C:cytoplasm"/>
    <property type="evidence" value="ECO:0007669"/>
    <property type="project" value="TreeGrafter"/>
</dbReference>
<dbReference type="PANTHER" id="PTHR21022:SF19">
    <property type="entry name" value="PREPHENATE DEHYDRATASE-RELATED"/>
    <property type="match status" value="1"/>
</dbReference>
<dbReference type="InterPro" id="IPR045865">
    <property type="entry name" value="ACT-like_dom_sf"/>
</dbReference>
<dbReference type="CDD" id="cd13630">
    <property type="entry name" value="PBP2_PDT_1"/>
    <property type="match status" value="1"/>
</dbReference>
<dbReference type="AlphaFoldDB" id="A0A2R6AUJ5"/>
<evidence type="ECO:0000256" key="3">
    <source>
        <dbReference type="ARBA" id="ARBA00023222"/>
    </source>
</evidence>
<dbReference type="Pfam" id="PF01842">
    <property type="entry name" value="ACT"/>
    <property type="match status" value="1"/>
</dbReference>
<proteinExistence type="predicted"/>
<name>A0A2R6AUJ5_9ARCH</name>
<evidence type="ECO:0000313" key="9">
    <source>
        <dbReference type="Proteomes" id="UP000240490"/>
    </source>
</evidence>
<evidence type="ECO:0000256" key="4">
    <source>
        <dbReference type="ARBA" id="ARBA00023239"/>
    </source>
</evidence>
<accession>A0A2R6AUJ5</accession>
<dbReference type="PROSITE" id="PS51171">
    <property type="entry name" value="PREPHENATE_DEHYDR_3"/>
    <property type="match status" value="1"/>
</dbReference>
<evidence type="ECO:0000313" key="8">
    <source>
        <dbReference type="EMBL" id="PSN89998.1"/>
    </source>
</evidence>
<dbReference type="PROSITE" id="PS51671">
    <property type="entry name" value="ACT"/>
    <property type="match status" value="1"/>
</dbReference>
<feature type="domain" description="ACT" evidence="7">
    <location>
        <begin position="186"/>
        <end position="261"/>
    </location>
</feature>
<evidence type="ECO:0000259" key="7">
    <source>
        <dbReference type="PROSITE" id="PS51671"/>
    </source>
</evidence>
<evidence type="ECO:0000259" key="6">
    <source>
        <dbReference type="PROSITE" id="PS51171"/>
    </source>
</evidence>
<protein>
    <recommendedName>
        <fullName evidence="10">Prephenate dehydratase</fullName>
    </recommendedName>
</protein>
<dbReference type="InterPro" id="IPR001086">
    <property type="entry name" value="Preph_deHydtase"/>
</dbReference>
<dbReference type="SUPFAM" id="SSF55021">
    <property type="entry name" value="ACT-like"/>
    <property type="match status" value="1"/>
</dbReference>
<comment type="caution">
    <text evidence="8">The sequence shown here is derived from an EMBL/GenBank/DDBJ whole genome shotgun (WGS) entry which is preliminary data.</text>
</comment>
<dbReference type="PANTHER" id="PTHR21022">
    <property type="entry name" value="PREPHENATE DEHYDRATASE P PROTEIN"/>
    <property type="match status" value="1"/>
</dbReference>
<keyword evidence="3" id="KW-0584">Phenylalanine biosynthesis</keyword>
<evidence type="ECO:0000256" key="1">
    <source>
        <dbReference type="ARBA" id="ARBA00022605"/>
    </source>
</evidence>
<dbReference type="Proteomes" id="UP000240490">
    <property type="component" value="Unassembled WGS sequence"/>
</dbReference>
<evidence type="ECO:0000256" key="2">
    <source>
        <dbReference type="ARBA" id="ARBA00023141"/>
    </source>
</evidence>
<dbReference type="Gene3D" id="3.40.190.10">
    <property type="entry name" value="Periplasmic binding protein-like II"/>
    <property type="match status" value="2"/>
</dbReference>
<dbReference type="CDD" id="cd04905">
    <property type="entry name" value="ACT_CM-PDT"/>
    <property type="match status" value="1"/>
</dbReference>
<reference evidence="8 9" key="1">
    <citation type="submission" date="2017-04" db="EMBL/GenBank/DDBJ databases">
        <title>Novel microbial lineages endemic to geothermal iron-oxide mats fill important gaps in the evolutionary history of Archaea.</title>
        <authorList>
            <person name="Jay Z.J."/>
            <person name="Beam J.P."/>
            <person name="Dlakic M."/>
            <person name="Rusch D.B."/>
            <person name="Kozubal M.A."/>
            <person name="Inskeep W.P."/>
        </authorList>
    </citation>
    <scope>NUCLEOTIDE SEQUENCE [LARGE SCALE GENOMIC DNA]</scope>
    <source>
        <strain evidence="8">ECH_B_SAG-M15</strain>
    </source>
</reference>
<evidence type="ECO:0000256" key="5">
    <source>
        <dbReference type="ARBA" id="ARBA00029440"/>
    </source>
</evidence>
<organism evidence="8 9">
    <name type="scientific">Candidatus Marsarchaeota G2 archaeon ECH_B_SAG-M15</name>
    <dbReference type="NCBI Taxonomy" id="1978162"/>
    <lineage>
        <taxon>Archaea</taxon>
        <taxon>Candidatus Marsarchaeota</taxon>
        <taxon>Candidatus Marsarchaeota group 2</taxon>
    </lineage>
</organism>
<dbReference type="InterPro" id="IPR002912">
    <property type="entry name" value="ACT_dom"/>
</dbReference>
<dbReference type="GO" id="GO:0004664">
    <property type="term" value="F:prephenate dehydratase activity"/>
    <property type="evidence" value="ECO:0007669"/>
    <property type="project" value="InterPro"/>
</dbReference>
<keyword evidence="4" id="KW-0456">Lyase</keyword>
<dbReference type="Pfam" id="PF00800">
    <property type="entry name" value="PDT"/>
    <property type="match status" value="1"/>
</dbReference>
<dbReference type="Gene3D" id="3.30.70.260">
    <property type="match status" value="1"/>
</dbReference>
<gene>
    <name evidence="8" type="ORF">B9Q08_05780</name>
</gene>
<keyword evidence="2" id="KW-0057">Aromatic amino acid biosynthesis</keyword>
<feature type="domain" description="Prephenate dehydratase" evidence="6">
    <location>
        <begin position="6"/>
        <end position="176"/>
    </location>
</feature>
<keyword evidence="1" id="KW-0028">Amino-acid biosynthesis</keyword>
<sequence>MCDPLGIYYLGPKGSFTYEAALNLGLNLVESRTISGVFEAVGSGIGCLGVVPIQNSLEGPVNETLDNLFSRRDVYVNRVIELGINLVLASVNGDRGFKRIYSHHHAIREVRRDVLNSLEAEVIPVESTSHAAMLASKDESGAAICSRVAAQLYGLKIIADGLQEDNNITKFGVISKELTRSGERTMLLATVPHRPGGLLKLLEAFYTEGINLTMIYSRPLRGLAWQYYFLLEFEGCLDEPNVARCLERLPAVSESVRICGSYPTQRLT</sequence>
<evidence type="ECO:0008006" key="10">
    <source>
        <dbReference type="Google" id="ProtNLM"/>
    </source>
</evidence>
<dbReference type="SUPFAM" id="SSF53850">
    <property type="entry name" value="Periplasmic binding protein-like II"/>
    <property type="match status" value="1"/>
</dbReference>